<dbReference type="OrthoDB" id="68328at2759"/>
<feature type="non-terminal residue" evidence="2">
    <location>
        <position position="169"/>
    </location>
</feature>
<proteinExistence type="predicted"/>
<dbReference type="PANTHER" id="PTHR11066:SF34">
    <property type="entry name" value="ACYL-COENZYME A THIOESTERASE 8"/>
    <property type="match status" value="1"/>
</dbReference>
<name>A0A9N9C779_9GLOM</name>
<dbReference type="EMBL" id="CAJVPI010001012">
    <property type="protein sequence ID" value="CAG8588898.1"/>
    <property type="molecule type" value="Genomic_DNA"/>
</dbReference>
<dbReference type="GO" id="GO:0006637">
    <property type="term" value="P:acyl-CoA metabolic process"/>
    <property type="evidence" value="ECO:0007669"/>
    <property type="project" value="InterPro"/>
</dbReference>
<dbReference type="Proteomes" id="UP000789739">
    <property type="component" value="Unassembled WGS sequence"/>
</dbReference>
<accession>A0A9N9C779</accession>
<dbReference type="InterPro" id="IPR003703">
    <property type="entry name" value="Acyl_CoA_thio"/>
</dbReference>
<dbReference type="InterPro" id="IPR049450">
    <property type="entry name" value="ACOT8-like_C"/>
</dbReference>
<dbReference type="GO" id="GO:0047617">
    <property type="term" value="F:fatty acyl-CoA hydrolase activity"/>
    <property type="evidence" value="ECO:0007669"/>
    <property type="project" value="InterPro"/>
</dbReference>
<reference evidence="2" key="1">
    <citation type="submission" date="2021-06" db="EMBL/GenBank/DDBJ databases">
        <authorList>
            <person name="Kallberg Y."/>
            <person name="Tangrot J."/>
            <person name="Rosling A."/>
        </authorList>
    </citation>
    <scope>NUCLEOTIDE SEQUENCE</scope>
    <source>
        <strain evidence="2">BR232B</strain>
    </source>
</reference>
<dbReference type="Gene3D" id="3.10.129.10">
    <property type="entry name" value="Hotdog Thioesterase"/>
    <property type="match status" value="1"/>
</dbReference>
<organism evidence="2 3">
    <name type="scientific">Paraglomus brasilianum</name>
    <dbReference type="NCBI Taxonomy" id="144538"/>
    <lineage>
        <taxon>Eukaryota</taxon>
        <taxon>Fungi</taxon>
        <taxon>Fungi incertae sedis</taxon>
        <taxon>Mucoromycota</taxon>
        <taxon>Glomeromycotina</taxon>
        <taxon>Glomeromycetes</taxon>
        <taxon>Paraglomerales</taxon>
        <taxon>Paraglomeraceae</taxon>
        <taxon>Paraglomus</taxon>
    </lineage>
</organism>
<dbReference type="CDD" id="cd03444">
    <property type="entry name" value="Thioesterase_II_repeat1"/>
    <property type="match status" value="1"/>
</dbReference>
<dbReference type="GO" id="GO:0005782">
    <property type="term" value="C:peroxisomal matrix"/>
    <property type="evidence" value="ECO:0007669"/>
    <property type="project" value="UniProtKB-SubCell"/>
</dbReference>
<evidence type="ECO:0000313" key="2">
    <source>
        <dbReference type="EMBL" id="CAG8588898.1"/>
    </source>
</evidence>
<dbReference type="GO" id="GO:0009062">
    <property type="term" value="P:fatty acid catabolic process"/>
    <property type="evidence" value="ECO:0007669"/>
    <property type="project" value="TreeGrafter"/>
</dbReference>
<gene>
    <name evidence="2" type="ORF">PBRASI_LOCUS7019</name>
</gene>
<dbReference type="Pfam" id="PF20789">
    <property type="entry name" value="4HBT_3C"/>
    <property type="match status" value="1"/>
</dbReference>
<dbReference type="InterPro" id="IPR029069">
    <property type="entry name" value="HotDog_dom_sf"/>
</dbReference>
<dbReference type="SUPFAM" id="SSF54637">
    <property type="entry name" value="Thioesterase/thiol ester dehydrase-isomerase"/>
    <property type="match status" value="1"/>
</dbReference>
<comment type="caution">
    <text evidence="2">The sequence shown here is derived from an EMBL/GenBank/DDBJ whole genome shotgun (WGS) entry which is preliminary data.</text>
</comment>
<sequence>FVERLKSWSNQPEVPKWCKSYMEKILATQIKNPVDSRTTDRIEFEELTHPRSTTKQATKGNLGDNLALHKCALACASDDSFLLTVARPHALTPFTQMMMASLCHSVWFHDPNTRADEWLLCEMESPQSANGRGLVFGRIFTRDGRLVASTAQEGVIRVIPEDMTPKANF</sequence>
<evidence type="ECO:0000259" key="1">
    <source>
        <dbReference type="Pfam" id="PF20789"/>
    </source>
</evidence>
<dbReference type="AlphaFoldDB" id="A0A9N9C779"/>
<protein>
    <submittedName>
        <fullName evidence="2">7187_t:CDS:1</fullName>
    </submittedName>
</protein>
<evidence type="ECO:0000313" key="3">
    <source>
        <dbReference type="Proteomes" id="UP000789739"/>
    </source>
</evidence>
<feature type="domain" description="Acyl-CoA thioesterase-like C-terminal" evidence="1">
    <location>
        <begin position="44"/>
        <end position="156"/>
    </location>
</feature>
<keyword evidence="3" id="KW-1185">Reference proteome</keyword>
<dbReference type="PANTHER" id="PTHR11066">
    <property type="entry name" value="ACYL-COA THIOESTERASE"/>
    <property type="match status" value="1"/>
</dbReference>